<protein>
    <submittedName>
        <fullName evidence="1">Uncharacterized protein</fullName>
    </submittedName>
</protein>
<dbReference type="Gramene" id="GBG65062">
    <property type="protein sequence ID" value="GBG65062"/>
    <property type="gene ID" value="CBR_g49134"/>
</dbReference>
<gene>
    <name evidence="1" type="ORF">CBR_g49134</name>
</gene>
<sequence length="246" mass="27602">MPMSIAQVQAALKEVMKYVEEFIHYDNDRELCMLEGRVSSYFIVNVDMRSTVMANGEGCVKAQTLLQRLEQSPDLRVDNDMEDSVYNLKGVVQWMCNKGMCEEGDADMTMHQKVGIYTPADFKKLLGTLAKNSGLVVEGSKDKLKTGLAKILLLSRIKDITQTPPEDFQDVPLIVADGVEYVLMDQLVDSMKKSPEDRNVIHEALHEVTELALQGEELIEYMSARKEGNMICGTSLWKGIFLAALE</sequence>
<evidence type="ECO:0000313" key="1">
    <source>
        <dbReference type="EMBL" id="GBG65062.1"/>
    </source>
</evidence>
<comment type="caution">
    <text evidence="1">The sequence shown here is derived from an EMBL/GenBank/DDBJ whole genome shotgun (WGS) entry which is preliminary data.</text>
</comment>
<reference evidence="1 2" key="1">
    <citation type="journal article" date="2018" name="Cell">
        <title>The Chara Genome: Secondary Complexity and Implications for Plant Terrestrialization.</title>
        <authorList>
            <person name="Nishiyama T."/>
            <person name="Sakayama H."/>
            <person name="Vries J.D."/>
            <person name="Buschmann H."/>
            <person name="Saint-Marcoux D."/>
            <person name="Ullrich K.K."/>
            <person name="Haas F.B."/>
            <person name="Vanderstraeten L."/>
            <person name="Becker D."/>
            <person name="Lang D."/>
            <person name="Vosolsobe S."/>
            <person name="Rombauts S."/>
            <person name="Wilhelmsson P.K.I."/>
            <person name="Janitza P."/>
            <person name="Kern R."/>
            <person name="Heyl A."/>
            <person name="Rumpler F."/>
            <person name="Villalobos L.I.A.C."/>
            <person name="Clay J.M."/>
            <person name="Skokan R."/>
            <person name="Toyoda A."/>
            <person name="Suzuki Y."/>
            <person name="Kagoshima H."/>
            <person name="Schijlen E."/>
            <person name="Tajeshwar N."/>
            <person name="Catarino B."/>
            <person name="Hetherington A.J."/>
            <person name="Saltykova A."/>
            <person name="Bonnot C."/>
            <person name="Breuninger H."/>
            <person name="Symeonidi A."/>
            <person name="Radhakrishnan G.V."/>
            <person name="Van Nieuwerburgh F."/>
            <person name="Deforce D."/>
            <person name="Chang C."/>
            <person name="Karol K.G."/>
            <person name="Hedrich R."/>
            <person name="Ulvskov P."/>
            <person name="Glockner G."/>
            <person name="Delwiche C.F."/>
            <person name="Petrasek J."/>
            <person name="Van de Peer Y."/>
            <person name="Friml J."/>
            <person name="Beilby M."/>
            <person name="Dolan L."/>
            <person name="Kohara Y."/>
            <person name="Sugano S."/>
            <person name="Fujiyama A."/>
            <person name="Delaux P.-M."/>
            <person name="Quint M."/>
            <person name="TheiBen G."/>
            <person name="Hagemann M."/>
            <person name="Harholt J."/>
            <person name="Dunand C."/>
            <person name="Zachgo S."/>
            <person name="Langdale J."/>
            <person name="Maumus F."/>
            <person name="Straeten D.V.D."/>
            <person name="Gould S.B."/>
            <person name="Rensing S.A."/>
        </authorList>
    </citation>
    <scope>NUCLEOTIDE SEQUENCE [LARGE SCALE GENOMIC DNA]</scope>
    <source>
        <strain evidence="1 2">S276</strain>
    </source>
</reference>
<dbReference type="AlphaFoldDB" id="A0A388K4S7"/>
<keyword evidence="2" id="KW-1185">Reference proteome</keyword>
<name>A0A388K4S7_CHABU</name>
<evidence type="ECO:0000313" key="2">
    <source>
        <dbReference type="Proteomes" id="UP000265515"/>
    </source>
</evidence>
<dbReference type="Proteomes" id="UP000265515">
    <property type="component" value="Unassembled WGS sequence"/>
</dbReference>
<organism evidence="1 2">
    <name type="scientific">Chara braunii</name>
    <name type="common">Braun's stonewort</name>
    <dbReference type="NCBI Taxonomy" id="69332"/>
    <lineage>
        <taxon>Eukaryota</taxon>
        <taxon>Viridiplantae</taxon>
        <taxon>Streptophyta</taxon>
        <taxon>Charophyceae</taxon>
        <taxon>Charales</taxon>
        <taxon>Characeae</taxon>
        <taxon>Chara</taxon>
    </lineage>
</organism>
<accession>A0A388K4S7</accession>
<dbReference type="EMBL" id="BFEA01000057">
    <property type="protein sequence ID" value="GBG65062.1"/>
    <property type="molecule type" value="Genomic_DNA"/>
</dbReference>
<proteinExistence type="predicted"/>